<evidence type="ECO:0000313" key="3">
    <source>
        <dbReference type="EMBL" id="QDU30575.1"/>
    </source>
</evidence>
<dbReference type="KEGG" id="aagg:ETAA8_57210"/>
<dbReference type="RefSeq" id="WP_145096282.1">
    <property type="nucleotide sequence ID" value="NZ_CP036274.1"/>
</dbReference>
<dbReference type="Pfam" id="PF08534">
    <property type="entry name" value="Redoxin"/>
    <property type="match status" value="1"/>
</dbReference>
<sequence precursor="true">MLRTLAITLLSLPLLSLVAAAADAPKKELLVGDPAPPLALKEFVKGEPVKEFAKGKVYVLEFWATWCGPCIKSIPHVTELQARHKEAVIIGVDVMEDADDDVKEFVKQMGKKMEYRVAIDAKDPKSEEAGIMARTWLEASYQEGIPASFIVNGDGKVAWIGHPMELDEPLAKIIAGKWDLAAATKTFKDEVESTKASKALDEALEKAMESGKPQQIVAVLDTAFAKTPALEKEHGALKFNALLAQDDQKEKALAYGKKLIDEVAKDDPNALYSIANALLTDDEDQPIDKVDAASGKLALQATSQLVKLLDGIEGMPAANKSVALESVALAHFASGNFKEAVAAQEQAIKMAKGSEREKDASLAATLKKYQAASQPGATKK</sequence>
<keyword evidence="1" id="KW-0732">Signal</keyword>
<dbReference type="EMBL" id="CP036274">
    <property type="protein sequence ID" value="QDU30575.1"/>
    <property type="molecule type" value="Genomic_DNA"/>
</dbReference>
<dbReference type="AlphaFoldDB" id="A0A517YK24"/>
<reference evidence="3 4" key="1">
    <citation type="submission" date="2019-02" db="EMBL/GenBank/DDBJ databases">
        <title>Deep-cultivation of Planctomycetes and their phenomic and genomic characterization uncovers novel biology.</title>
        <authorList>
            <person name="Wiegand S."/>
            <person name="Jogler M."/>
            <person name="Boedeker C."/>
            <person name="Pinto D."/>
            <person name="Vollmers J."/>
            <person name="Rivas-Marin E."/>
            <person name="Kohn T."/>
            <person name="Peeters S.H."/>
            <person name="Heuer A."/>
            <person name="Rast P."/>
            <person name="Oberbeckmann S."/>
            <person name="Bunk B."/>
            <person name="Jeske O."/>
            <person name="Meyerdierks A."/>
            <person name="Storesund J.E."/>
            <person name="Kallscheuer N."/>
            <person name="Luecker S."/>
            <person name="Lage O.M."/>
            <person name="Pohl T."/>
            <person name="Merkel B.J."/>
            <person name="Hornburger P."/>
            <person name="Mueller R.-W."/>
            <person name="Bruemmer F."/>
            <person name="Labrenz M."/>
            <person name="Spormann A.M."/>
            <person name="Op den Camp H."/>
            <person name="Overmann J."/>
            <person name="Amann R."/>
            <person name="Jetten M.S.M."/>
            <person name="Mascher T."/>
            <person name="Medema M.H."/>
            <person name="Devos D.P."/>
            <person name="Kaster A.-K."/>
            <person name="Ovreas L."/>
            <person name="Rohde M."/>
            <person name="Galperin M.Y."/>
            <person name="Jogler C."/>
        </authorList>
    </citation>
    <scope>NUCLEOTIDE SEQUENCE [LARGE SCALE GENOMIC DNA]</scope>
    <source>
        <strain evidence="3 4">ETA_A8</strain>
    </source>
</reference>
<dbReference type="Gene3D" id="3.40.30.10">
    <property type="entry name" value="Glutaredoxin"/>
    <property type="match status" value="1"/>
</dbReference>
<proteinExistence type="predicted"/>
<gene>
    <name evidence="3" type="primary">resA_8</name>
    <name evidence="3" type="ORF">ETAA8_57210</name>
</gene>
<protein>
    <submittedName>
        <fullName evidence="3">Thiol-disulfide oxidoreductase ResA</fullName>
    </submittedName>
</protein>
<name>A0A517YK24_9BACT</name>
<feature type="signal peptide" evidence="1">
    <location>
        <begin position="1"/>
        <end position="21"/>
    </location>
</feature>
<dbReference type="InterPro" id="IPR013740">
    <property type="entry name" value="Redoxin"/>
</dbReference>
<dbReference type="PANTHER" id="PTHR42852:SF13">
    <property type="entry name" value="PROTEIN DIPZ"/>
    <property type="match status" value="1"/>
</dbReference>
<feature type="domain" description="Thioredoxin" evidence="2">
    <location>
        <begin position="29"/>
        <end position="185"/>
    </location>
</feature>
<feature type="chain" id="PRO_5021790229" evidence="1">
    <location>
        <begin position="22"/>
        <end position="380"/>
    </location>
</feature>
<dbReference type="GO" id="GO:0016491">
    <property type="term" value="F:oxidoreductase activity"/>
    <property type="evidence" value="ECO:0007669"/>
    <property type="project" value="InterPro"/>
</dbReference>
<dbReference type="PANTHER" id="PTHR42852">
    <property type="entry name" value="THIOL:DISULFIDE INTERCHANGE PROTEIN DSBE"/>
    <property type="match status" value="1"/>
</dbReference>
<accession>A0A517YK24</accession>
<dbReference type="InterPro" id="IPR036249">
    <property type="entry name" value="Thioredoxin-like_sf"/>
</dbReference>
<keyword evidence="4" id="KW-1185">Reference proteome</keyword>
<evidence type="ECO:0000256" key="1">
    <source>
        <dbReference type="SAM" id="SignalP"/>
    </source>
</evidence>
<dbReference type="InterPro" id="IPR013766">
    <property type="entry name" value="Thioredoxin_domain"/>
</dbReference>
<evidence type="ECO:0000313" key="4">
    <source>
        <dbReference type="Proteomes" id="UP000315017"/>
    </source>
</evidence>
<dbReference type="Proteomes" id="UP000315017">
    <property type="component" value="Chromosome"/>
</dbReference>
<dbReference type="SUPFAM" id="SSF52833">
    <property type="entry name" value="Thioredoxin-like"/>
    <property type="match status" value="1"/>
</dbReference>
<evidence type="ECO:0000259" key="2">
    <source>
        <dbReference type="PROSITE" id="PS51352"/>
    </source>
</evidence>
<dbReference type="OrthoDB" id="9802923at2"/>
<organism evidence="3 4">
    <name type="scientific">Anatilimnocola aggregata</name>
    <dbReference type="NCBI Taxonomy" id="2528021"/>
    <lineage>
        <taxon>Bacteria</taxon>
        <taxon>Pseudomonadati</taxon>
        <taxon>Planctomycetota</taxon>
        <taxon>Planctomycetia</taxon>
        <taxon>Pirellulales</taxon>
        <taxon>Pirellulaceae</taxon>
        <taxon>Anatilimnocola</taxon>
    </lineage>
</organism>
<dbReference type="PROSITE" id="PS51352">
    <property type="entry name" value="THIOREDOXIN_2"/>
    <property type="match status" value="1"/>
</dbReference>
<dbReference type="CDD" id="cd02966">
    <property type="entry name" value="TlpA_like_family"/>
    <property type="match status" value="1"/>
</dbReference>
<dbReference type="InterPro" id="IPR050553">
    <property type="entry name" value="Thioredoxin_ResA/DsbE_sf"/>
</dbReference>